<evidence type="ECO:0000313" key="2">
    <source>
        <dbReference type="EMBL" id="CAL6041694.1"/>
    </source>
</evidence>
<dbReference type="AlphaFoldDB" id="A0AA86PDE7"/>
<accession>A0AA86PDE7</accession>
<dbReference type="EMBL" id="CAXDID020000151">
    <property type="protein sequence ID" value="CAL6041694.1"/>
    <property type="molecule type" value="Genomic_DNA"/>
</dbReference>
<proteinExistence type="predicted"/>
<name>A0AA86PDE7_9EUKA</name>
<comment type="caution">
    <text evidence="1">The sequence shown here is derived from an EMBL/GenBank/DDBJ whole genome shotgun (WGS) entry which is preliminary data.</text>
</comment>
<gene>
    <name evidence="1" type="ORF">HINF_LOCUS24649</name>
    <name evidence="2" type="ORF">HINF_LOCUS39236</name>
</gene>
<reference evidence="1" key="1">
    <citation type="submission" date="2023-06" db="EMBL/GenBank/DDBJ databases">
        <authorList>
            <person name="Kurt Z."/>
        </authorList>
    </citation>
    <scope>NUCLEOTIDE SEQUENCE</scope>
</reference>
<organism evidence="1">
    <name type="scientific">Hexamita inflata</name>
    <dbReference type="NCBI Taxonomy" id="28002"/>
    <lineage>
        <taxon>Eukaryota</taxon>
        <taxon>Metamonada</taxon>
        <taxon>Diplomonadida</taxon>
        <taxon>Hexamitidae</taxon>
        <taxon>Hexamitinae</taxon>
        <taxon>Hexamita</taxon>
    </lineage>
</organism>
<keyword evidence="3" id="KW-1185">Reference proteome</keyword>
<dbReference type="Proteomes" id="UP001642409">
    <property type="component" value="Unassembled WGS sequence"/>
</dbReference>
<evidence type="ECO:0000313" key="1">
    <source>
        <dbReference type="EMBL" id="CAI9937004.1"/>
    </source>
</evidence>
<reference evidence="2 3" key="2">
    <citation type="submission" date="2024-07" db="EMBL/GenBank/DDBJ databases">
        <authorList>
            <person name="Akdeniz Z."/>
        </authorList>
    </citation>
    <scope>NUCLEOTIDE SEQUENCE [LARGE SCALE GENOMIC DNA]</scope>
</reference>
<dbReference type="EMBL" id="CATOUU010000643">
    <property type="protein sequence ID" value="CAI9937004.1"/>
    <property type="molecule type" value="Genomic_DNA"/>
</dbReference>
<protein>
    <submittedName>
        <fullName evidence="2">Hypothetical_protein</fullName>
    </submittedName>
</protein>
<sequence>MFTINEELVQQNMQEVIQINVPFALQPKHSGRFKLKLKMYISNTMDSQNIILSFTQKLFLSGTYYTNILVQIDVRLDIYVQKASILLFYVQQKRQDVLGCEYVLLLFIIIYFDAKRRKIFQPTKWKHQSIVGSVYDNINSGGALL</sequence>
<evidence type="ECO:0000313" key="3">
    <source>
        <dbReference type="Proteomes" id="UP001642409"/>
    </source>
</evidence>